<evidence type="ECO:0000313" key="1">
    <source>
        <dbReference type="EMBL" id="QJR36943.1"/>
    </source>
</evidence>
<organism evidence="1 2">
    <name type="scientific">Gemmatimonas groenlandica</name>
    <dbReference type="NCBI Taxonomy" id="2732249"/>
    <lineage>
        <taxon>Bacteria</taxon>
        <taxon>Pseudomonadati</taxon>
        <taxon>Gemmatimonadota</taxon>
        <taxon>Gemmatimonadia</taxon>
        <taxon>Gemmatimonadales</taxon>
        <taxon>Gemmatimonadaceae</taxon>
        <taxon>Gemmatimonas</taxon>
    </lineage>
</organism>
<accession>A0A6M4IQG0</accession>
<dbReference type="Proteomes" id="UP000500938">
    <property type="component" value="Chromosome"/>
</dbReference>
<keyword evidence="2" id="KW-1185">Reference proteome</keyword>
<dbReference type="RefSeq" id="WP_171226376.1">
    <property type="nucleotide sequence ID" value="NZ_CP053085.1"/>
</dbReference>
<dbReference type="AlphaFoldDB" id="A0A6M4IQG0"/>
<dbReference type="EMBL" id="CP053085">
    <property type="protein sequence ID" value="QJR36943.1"/>
    <property type="molecule type" value="Genomic_DNA"/>
</dbReference>
<evidence type="ECO:0000313" key="2">
    <source>
        <dbReference type="Proteomes" id="UP000500938"/>
    </source>
</evidence>
<sequence>MASVLVVTTGAPLVAQQTLAVPAPTVQAVLVAPGDSTLRGDRILADSVQYSLIAYRGAQQQMLGTAVDVVKLEMRGDVPVIHRILTVSPGRAPLIDSTVTDARTLAPRRHRNVSSSRLISIDFNGKRVKGSIGPVDVPSLPVDTTLAIAPFDSGNWDLIVRSLPLEKGYAARFRVYDTDSGLREYRIEVTGSATVLGEDAHVVIFTLAPKRESVVWIGKASRRLLQVETLIDANTMLRQVRQER</sequence>
<name>A0A6M4IQG0_9BACT</name>
<proteinExistence type="predicted"/>
<dbReference type="KEGG" id="ggr:HKW67_16175"/>
<dbReference type="Pfam" id="PF11306">
    <property type="entry name" value="DUF3108"/>
    <property type="match status" value="1"/>
</dbReference>
<gene>
    <name evidence="1" type="ORF">HKW67_16175</name>
</gene>
<dbReference type="InterPro" id="IPR021457">
    <property type="entry name" value="DUF3108"/>
</dbReference>
<evidence type="ECO:0008006" key="3">
    <source>
        <dbReference type="Google" id="ProtNLM"/>
    </source>
</evidence>
<protein>
    <recommendedName>
        <fullName evidence="3">DUF3108 domain-containing protein</fullName>
    </recommendedName>
</protein>
<reference evidence="1 2" key="1">
    <citation type="submission" date="2020-05" db="EMBL/GenBank/DDBJ databases">
        <title>Complete genome sequence of Gemmatimonas greenlandica TET16.</title>
        <authorList>
            <person name="Zeng Y."/>
        </authorList>
    </citation>
    <scope>NUCLEOTIDE SEQUENCE [LARGE SCALE GENOMIC DNA]</scope>
    <source>
        <strain evidence="1 2">TET16</strain>
    </source>
</reference>